<gene>
    <name evidence="2" type="ORF">EV702DRAFT_1198477</name>
</gene>
<name>A0A9P6ZUQ2_9AGAM</name>
<feature type="compositionally biased region" description="Polar residues" evidence="1">
    <location>
        <begin position="301"/>
        <end position="320"/>
    </location>
</feature>
<comment type="caution">
    <text evidence="2">The sequence shown here is derived from an EMBL/GenBank/DDBJ whole genome shotgun (WGS) entry which is preliminary data.</text>
</comment>
<proteinExistence type="predicted"/>
<dbReference type="AlphaFoldDB" id="A0A9P6ZUQ2"/>
<feature type="compositionally biased region" description="Low complexity" evidence="1">
    <location>
        <begin position="418"/>
        <end position="430"/>
    </location>
</feature>
<dbReference type="EMBL" id="JABBWD010000028">
    <property type="protein sequence ID" value="KAG1776171.1"/>
    <property type="molecule type" value="Genomic_DNA"/>
</dbReference>
<evidence type="ECO:0000313" key="3">
    <source>
        <dbReference type="Proteomes" id="UP000714275"/>
    </source>
</evidence>
<feature type="compositionally biased region" description="Polar residues" evidence="1">
    <location>
        <begin position="463"/>
        <end position="476"/>
    </location>
</feature>
<dbReference type="OrthoDB" id="3367070at2759"/>
<protein>
    <submittedName>
        <fullName evidence="2">Uncharacterized protein</fullName>
    </submittedName>
</protein>
<evidence type="ECO:0000313" key="2">
    <source>
        <dbReference type="EMBL" id="KAG1776171.1"/>
    </source>
</evidence>
<accession>A0A9P6ZUQ2</accession>
<feature type="compositionally biased region" description="Polar residues" evidence="1">
    <location>
        <begin position="239"/>
        <end position="254"/>
    </location>
</feature>
<sequence>MGFFSSRRTVDESQSYTHNDSSVSMSMVQVIRSRFYGKYKGKARETHPPSMTRHSDHNLHRLSAGRSPLGTEQFLPPQQDTPRTHTDVITTTLAQRLDELAAANSQGLLDDPYGNDEYRLLRQNIFERLASGSSVPQEAPLVPIVSHPPNAYNPASAKSRSPSVRSRSSISSAMSTLFKRSSRISAHTTLTATTDDASIFSSGASRRPIPLHMRSDVSLTSENLLHRSDVQYLSANMSTSSVNVGGNGERSSPYRSLRRLQTGPVTPPPSSFRLNSTTGSPSTPVPSTSTTPRTSSHSPLHLQTPSLSASTNAVDPDNLSSSELKRQIATLEAEGRRLLDAFNGLELTALTRRHPPRTPSVRRVRVGTGGSDYGSRGGGSEYGGRGGGSECEGSGYLSTGRGTPCEADTQSVCSVSAASSVSQPRSQPQSYRNPSLRAPPSTLSASARKRSMSSISSRARVPTNGSMHASHSSPGLTPSKLRELGSVSSVNLARDSSIHLPSTMHNSPVREVPDDDASISALENELSDIRRRRGEVTARYQTRLEYLRAQLRGAELREKLMRK</sequence>
<keyword evidence="3" id="KW-1185">Reference proteome</keyword>
<feature type="compositionally biased region" description="Polar residues" evidence="1">
    <location>
        <begin position="12"/>
        <end position="21"/>
    </location>
</feature>
<feature type="compositionally biased region" description="Basic residues" evidence="1">
    <location>
        <begin position="351"/>
        <end position="365"/>
    </location>
</feature>
<reference evidence="2" key="1">
    <citation type="journal article" date="2020" name="New Phytol.">
        <title>Comparative genomics reveals dynamic genome evolution in host specialist ectomycorrhizal fungi.</title>
        <authorList>
            <person name="Lofgren L.A."/>
            <person name="Nguyen N.H."/>
            <person name="Vilgalys R."/>
            <person name="Ruytinx J."/>
            <person name="Liao H.L."/>
            <person name="Branco S."/>
            <person name="Kuo A."/>
            <person name="LaButti K."/>
            <person name="Lipzen A."/>
            <person name="Andreopoulos W."/>
            <person name="Pangilinan J."/>
            <person name="Riley R."/>
            <person name="Hundley H."/>
            <person name="Na H."/>
            <person name="Barry K."/>
            <person name="Grigoriev I.V."/>
            <person name="Stajich J.E."/>
            <person name="Kennedy P.G."/>
        </authorList>
    </citation>
    <scope>NUCLEOTIDE SEQUENCE</scope>
    <source>
        <strain evidence="2">DOB743</strain>
    </source>
</reference>
<feature type="region of interest" description="Disordered" evidence="1">
    <location>
        <begin position="239"/>
        <end position="320"/>
    </location>
</feature>
<organism evidence="2 3">
    <name type="scientific">Suillus placidus</name>
    <dbReference type="NCBI Taxonomy" id="48579"/>
    <lineage>
        <taxon>Eukaryota</taxon>
        <taxon>Fungi</taxon>
        <taxon>Dikarya</taxon>
        <taxon>Basidiomycota</taxon>
        <taxon>Agaricomycotina</taxon>
        <taxon>Agaricomycetes</taxon>
        <taxon>Agaricomycetidae</taxon>
        <taxon>Boletales</taxon>
        <taxon>Suillineae</taxon>
        <taxon>Suillaceae</taxon>
        <taxon>Suillus</taxon>
    </lineage>
</organism>
<feature type="compositionally biased region" description="Low complexity" evidence="1">
    <location>
        <begin position="276"/>
        <end position="299"/>
    </location>
</feature>
<feature type="region of interest" description="Disordered" evidence="1">
    <location>
        <begin position="350"/>
        <end position="389"/>
    </location>
</feature>
<feature type="region of interest" description="Disordered" evidence="1">
    <location>
        <begin position="1"/>
        <end position="21"/>
    </location>
</feature>
<feature type="region of interest" description="Disordered" evidence="1">
    <location>
        <begin position="418"/>
        <end position="481"/>
    </location>
</feature>
<feature type="compositionally biased region" description="Gly residues" evidence="1">
    <location>
        <begin position="367"/>
        <end position="389"/>
    </location>
</feature>
<evidence type="ECO:0000256" key="1">
    <source>
        <dbReference type="SAM" id="MobiDB-lite"/>
    </source>
</evidence>
<dbReference type="Proteomes" id="UP000714275">
    <property type="component" value="Unassembled WGS sequence"/>
</dbReference>